<dbReference type="InterPro" id="IPR023382">
    <property type="entry name" value="MnmA-like_central_sf"/>
</dbReference>
<keyword evidence="4" id="KW-0819">tRNA processing</keyword>
<dbReference type="InterPro" id="IPR046884">
    <property type="entry name" value="MnmA-like_central"/>
</dbReference>
<evidence type="ECO:0000256" key="1">
    <source>
        <dbReference type="ARBA" id="ARBA00011949"/>
    </source>
</evidence>
<evidence type="ECO:0000256" key="8">
    <source>
        <dbReference type="ARBA" id="ARBA00023157"/>
    </source>
</evidence>
<comment type="catalytic activity">
    <reaction evidence="9">
        <text>S-sulfanyl-L-cysteinyl-[protein] + uridine(34) in tRNA + AH2 + ATP = 2-thiouridine(34) in tRNA + L-cysteinyl-[protein] + A + AMP + diphosphate + H(+)</text>
        <dbReference type="Rhea" id="RHEA:47032"/>
        <dbReference type="Rhea" id="RHEA-COMP:10131"/>
        <dbReference type="Rhea" id="RHEA-COMP:11726"/>
        <dbReference type="Rhea" id="RHEA-COMP:11727"/>
        <dbReference type="Rhea" id="RHEA-COMP:11728"/>
        <dbReference type="ChEBI" id="CHEBI:13193"/>
        <dbReference type="ChEBI" id="CHEBI:15378"/>
        <dbReference type="ChEBI" id="CHEBI:17499"/>
        <dbReference type="ChEBI" id="CHEBI:29950"/>
        <dbReference type="ChEBI" id="CHEBI:30616"/>
        <dbReference type="ChEBI" id="CHEBI:33019"/>
        <dbReference type="ChEBI" id="CHEBI:61963"/>
        <dbReference type="ChEBI" id="CHEBI:65315"/>
        <dbReference type="ChEBI" id="CHEBI:87170"/>
        <dbReference type="ChEBI" id="CHEBI:456215"/>
        <dbReference type="EC" id="2.8.1.13"/>
    </reaction>
</comment>
<keyword evidence="6" id="KW-0067">ATP-binding</keyword>
<comment type="function">
    <text evidence="10">Catalyzes the 2-thiolation of uridine at the wobble position (U34) of tRNA, leading to the formation of s(2)U34.</text>
</comment>
<evidence type="ECO:0000259" key="11">
    <source>
        <dbReference type="Pfam" id="PF20259"/>
    </source>
</evidence>
<protein>
    <recommendedName>
        <fullName evidence="1">tRNA-uridine 2-sulfurtransferase</fullName>
        <ecNumber evidence="1">2.8.1.13</ecNumber>
    </recommendedName>
</protein>
<evidence type="ECO:0000256" key="2">
    <source>
        <dbReference type="ARBA" id="ARBA00022555"/>
    </source>
</evidence>
<evidence type="ECO:0000256" key="3">
    <source>
        <dbReference type="ARBA" id="ARBA00022679"/>
    </source>
</evidence>
<evidence type="ECO:0000256" key="6">
    <source>
        <dbReference type="ARBA" id="ARBA00022840"/>
    </source>
</evidence>
<evidence type="ECO:0000256" key="9">
    <source>
        <dbReference type="ARBA" id="ARBA00051542"/>
    </source>
</evidence>
<dbReference type="GO" id="GO:0005524">
    <property type="term" value="F:ATP binding"/>
    <property type="evidence" value="ECO:0007669"/>
    <property type="project" value="UniProtKB-KW"/>
</dbReference>
<evidence type="ECO:0000256" key="10">
    <source>
        <dbReference type="ARBA" id="ARBA00056575"/>
    </source>
</evidence>
<dbReference type="Pfam" id="PF20259">
    <property type="entry name" value="tRNA_Me_trans_M"/>
    <property type="match status" value="1"/>
</dbReference>
<dbReference type="GO" id="GO:0103016">
    <property type="term" value="F:tRNA-uridine 2-sulfurtransferase activity"/>
    <property type="evidence" value="ECO:0007669"/>
    <property type="project" value="UniProtKB-EC"/>
</dbReference>
<dbReference type="AlphaFoldDB" id="A0A5S9ME16"/>
<evidence type="ECO:0000313" key="13">
    <source>
        <dbReference type="Proteomes" id="UP000464658"/>
    </source>
</evidence>
<dbReference type="Gene3D" id="2.30.30.280">
    <property type="entry name" value="Adenine nucleotide alpha hydrolases-like domains"/>
    <property type="match status" value="1"/>
</dbReference>
<evidence type="ECO:0000256" key="7">
    <source>
        <dbReference type="ARBA" id="ARBA00022884"/>
    </source>
</evidence>
<sequence>MYYTIGQRQGLGIGGSGDPWFVVGKDLEKNILFVEQGFHNPLFIL</sequence>
<feature type="domain" description="tRNA-specific 2-thiouridylase MnmA-like central" evidence="11">
    <location>
        <begin position="1"/>
        <end position="34"/>
    </location>
</feature>
<evidence type="ECO:0000256" key="5">
    <source>
        <dbReference type="ARBA" id="ARBA00022741"/>
    </source>
</evidence>
<reference evidence="12 13" key="1">
    <citation type="submission" date="2019-12" db="EMBL/GenBank/DDBJ databases">
        <title>Full genome sequence of a Bacillus safensis strain isolated from commercially available natto in Indonesia.</title>
        <authorList>
            <person name="Yoshida M."/>
            <person name="Uomi M."/>
            <person name="Waturangi D."/>
            <person name="Ekaputri J.J."/>
            <person name="Setiamarga D.H.E."/>
        </authorList>
    </citation>
    <scope>NUCLEOTIDE SEQUENCE [LARGE SCALE GENOMIC DNA]</scope>
    <source>
        <strain evidence="12 13">IDN1</strain>
    </source>
</reference>
<accession>A0A5S9ME16</accession>
<name>A0A5S9ME16_BACIA</name>
<keyword evidence="7" id="KW-0694">RNA-binding</keyword>
<keyword evidence="3" id="KW-0808">Transferase</keyword>
<dbReference type="EC" id="2.8.1.13" evidence="1"/>
<dbReference type="Proteomes" id="UP000464658">
    <property type="component" value="Chromosome"/>
</dbReference>
<dbReference type="FunFam" id="2.30.30.280:FF:000001">
    <property type="entry name" value="tRNA-specific 2-thiouridylase MnmA"/>
    <property type="match status" value="1"/>
</dbReference>
<dbReference type="GO" id="GO:0000049">
    <property type="term" value="F:tRNA binding"/>
    <property type="evidence" value="ECO:0007669"/>
    <property type="project" value="UniProtKB-KW"/>
</dbReference>
<proteinExistence type="predicted"/>
<organism evidence="12 13">
    <name type="scientific">Bacillus safensis</name>
    <dbReference type="NCBI Taxonomy" id="561879"/>
    <lineage>
        <taxon>Bacteria</taxon>
        <taxon>Bacillati</taxon>
        <taxon>Bacillota</taxon>
        <taxon>Bacilli</taxon>
        <taxon>Bacillales</taxon>
        <taxon>Bacillaceae</taxon>
        <taxon>Bacillus</taxon>
    </lineage>
</organism>
<evidence type="ECO:0000256" key="4">
    <source>
        <dbReference type="ARBA" id="ARBA00022694"/>
    </source>
</evidence>
<gene>
    <name evidence="12" type="ORF">BsIDN1_47530</name>
</gene>
<keyword evidence="5" id="KW-0547">Nucleotide-binding</keyword>
<dbReference type="GO" id="GO:0008033">
    <property type="term" value="P:tRNA processing"/>
    <property type="evidence" value="ECO:0007669"/>
    <property type="project" value="UniProtKB-KW"/>
</dbReference>
<keyword evidence="8" id="KW-1015">Disulfide bond</keyword>
<dbReference type="EMBL" id="AP021906">
    <property type="protein sequence ID" value="BBP91135.1"/>
    <property type="molecule type" value="Genomic_DNA"/>
</dbReference>
<evidence type="ECO:0000313" key="12">
    <source>
        <dbReference type="EMBL" id="BBP91135.1"/>
    </source>
</evidence>
<keyword evidence="2" id="KW-0820">tRNA-binding</keyword>